<protein>
    <recommendedName>
        <fullName evidence="2 5">peptidylprolyl isomerase</fullName>
        <ecNumber evidence="2 5">5.2.1.8</ecNumber>
    </recommendedName>
</protein>
<reference evidence="8" key="1">
    <citation type="submission" date="2021-02" db="EMBL/GenBank/DDBJ databases">
        <authorList>
            <person name="Dougan E. K."/>
            <person name="Rhodes N."/>
            <person name="Thang M."/>
            <person name="Chan C."/>
        </authorList>
    </citation>
    <scope>NUCLEOTIDE SEQUENCE</scope>
</reference>
<dbReference type="Proteomes" id="UP000626109">
    <property type="component" value="Unassembled WGS sequence"/>
</dbReference>
<evidence type="ECO:0000256" key="5">
    <source>
        <dbReference type="PROSITE-ProRule" id="PRU00277"/>
    </source>
</evidence>
<dbReference type="PROSITE" id="PS50059">
    <property type="entry name" value="FKBP_PPIASE"/>
    <property type="match status" value="1"/>
</dbReference>
<dbReference type="GO" id="GO:0006457">
    <property type="term" value="P:protein folding"/>
    <property type="evidence" value="ECO:0007669"/>
    <property type="project" value="InterPro"/>
</dbReference>
<dbReference type="Proteomes" id="UP000654075">
    <property type="component" value="Unassembled WGS sequence"/>
</dbReference>
<dbReference type="SUPFAM" id="SSF54534">
    <property type="entry name" value="FKBP-like"/>
    <property type="match status" value="1"/>
</dbReference>
<dbReference type="GO" id="GO:0003755">
    <property type="term" value="F:peptidyl-prolyl cis-trans isomerase activity"/>
    <property type="evidence" value="ECO:0007669"/>
    <property type="project" value="UniProtKB-KW"/>
</dbReference>
<dbReference type="Pfam" id="PF01346">
    <property type="entry name" value="FKBP_N"/>
    <property type="match status" value="1"/>
</dbReference>
<evidence type="ECO:0000256" key="1">
    <source>
        <dbReference type="ARBA" id="ARBA00000971"/>
    </source>
</evidence>
<dbReference type="InterPro" id="IPR046357">
    <property type="entry name" value="PPIase_dom_sf"/>
</dbReference>
<organism evidence="8 9">
    <name type="scientific">Polarella glacialis</name>
    <name type="common">Dinoflagellate</name>
    <dbReference type="NCBI Taxonomy" id="89957"/>
    <lineage>
        <taxon>Eukaryota</taxon>
        <taxon>Sar</taxon>
        <taxon>Alveolata</taxon>
        <taxon>Dinophyceae</taxon>
        <taxon>Suessiales</taxon>
        <taxon>Suessiaceae</taxon>
        <taxon>Polarella</taxon>
    </lineage>
</organism>
<keyword evidence="3 5" id="KW-0697">Rotamase</keyword>
<dbReference type="EMBL" id="CAJNNV010017794">
    <property type="protein sequence ID" value="CAE8605398.1"/>
    <property type="molecule type" value="Genomic_DNA"/>
</dbReference>
<dbReference type="Gene3D" id="3.10.50.40">
    <property type="match status" value="1"/>
</dbReference>
<name>A0A813I8M9_POLGL</name>
<evidence type="ECO:0000313" key="7">
    <source>
        <dbReference type="EMBL" id="CAE8605398.1"/>
    </source>
</evidence>
<comment type="catalytic activity">
    <reaction evidence="1 5">
        <text>[protein]-peptidylproline (omega=180) = [protein]-peptidylproline (omega=0)</text>
        <dbReference type="Rhea" id="RHEA:16237"/>
        <dbReference type="Rhea" id="RHEA-COMP:10747"/>
        <dbReference type="Rhea" id="RHEA-COMP:10748"/>
        <dbReference type="ChEBI" id="CHEBI:83833"/>
        <dbReference type="ChEBI" id="CHEBI:83834"/>
        <dbReference type="EC" id="5.2.1.8"/>
    </reaction>
</comment>
<feature type="domain" description="PPIase FKBP-type" evidence="6">
    <location>
        <begin position="104"/>
        <end position="197"/>
    </location>
</feature>
<proteinExistence type="predicted"/>
<dbReference type="PANTHER" id="PTHR43811">
    <property type="entry name" value="FKBP-TYPE PEPTIDYL-PROLYL CIS-TRANS ISOMERASE FKPA"/>
    <property type="match status" value="1"/>
</dbReference>
<evidence type="ECO:0000256" key="4">
    <source>
        <dbReference type="ARBA" id="ARBA00023235"/>
    </source>
</evidence>
<evidence type="ECO:0000256" key="3">
    <source>
        <dbReference type="ARBA" id="ARBA00023110"/>
    </source>
</evidence>
<gene>
    <name evidence="7" type="ORF">PGLA1383_LOCUS23517</name>
    <name evidence="8" type="ORF">PGLA2088_LOCUS4967</name>
</gene>
<comment type="caution">
    <text evidence="8">The sequence shown here is derived from an EMBL/GenBank/DDBJ whole genome shotgun (WGS) entry which is preliminary data.</text>
</comment>
<dbReference type="PANTHER" id="PTHR43811:SF19">
    <property type="entry name" value="39 KDA FK506-BINDING NUCLEAR PROTEIN"/>
    <property type="match status" value="1"/>
</dbReference>
<dbReference type="AlphaFoldDB" id="A0A813I8M9"/>
<evidence type="ECO:0000259" key="6">
    <source>
        <dbReference type="PROSITE" id="PS50059"/>
    </source>
</evidence>
<dbReference type="InterPro" id="IPR000774">
    <property type="entry name" value="PPIase_FKBP_N"/>
</dbReference>
<evidence type="ECO:0000313" key="9">
    <source>
        <dbReference type="Proteomes" id="UP000626109"/>
    </source>
</evidence>
<dbReference type="EC" id="5.2.1.8" evidence="2 5"/>
<dbReference type="EMBL" id="CAJNNW010004641">
    <property type="protein sequence ID" value="CAE8646624.1"/>
    <property type="molecule type" value="Genomic_DNA"/>
</dbReference>
<accession>A0A813I8M9</accession>
<evidence type="ECO:0000256" key="2">
    <source>
        <dbReference type="ARBA" id="ARBA00013194"/>
    </source>
</evidence>
<evidence type="ECO:0000313" key="10">
    <source>
        <dbReference type="Proteomes" id="UP000654075"/>
    </source>
</evidence>
<evidence type="ECO:0000313" key="8">
    <source>
        <dbReference type="EMBL" id="CAE8646624.1"/>
    </source>
</evidence>
<dbReference type="InterPro" id="IPR001179">
    <property type="entry name" value="PPIase_FKBP_dom"/>
</dbReference>
<sequence length="213" mass="23088">MPSHTCSGCRRELDAKSFGKMQLKKGPEVMKCAECVSRGSDVVLKEILDKAAAEEEKSRFEERVEESTHFLEENKGKQGVVTLPSGLQYKVLDPGNGKFHPTPSARVEVHYVGKLIDGTQFDSSVKTATEGPRLIQPATFAPEDVIPGWEEAMQLMVEGARWELFVPSHLAYGNAGSLPKIPGGSALIFDLEISKIKGGKVPKQGVEGVLGPV</sequence>
<dbReference type="OrthoDB" id="1902587at2759"/>
<keyword evidence="10" id="KW-1185">Reference proteome</keyword>
<dbReference type="Pfam" id="PF00254">
    <property type="entry name" value="FKBP_C"/>
    <property type="match status" value="1"/>
</dbReference>
<keyword evidence="4 5" id="KW-0413">Isomerase</keyword>